<evidence type="ECO:0000259" key="9">
    <source>
        <dbReference type="Pfam" id="PF02803"/>
    </source>
</evidence>
<evidence type="ECO:0000256" key="4">
    <source>
        <dbReference type="ARBA" id="ARBA00023315"/>
    </source>
</evidence>
<dbReference type="Proteomes" id="UP001500618">
    <property type="component" value="Unassembled WGS sequence"/>
</dbReference>
<dbReference type="InterPro" id="IPR020615">
    <property type="entry name" value="Thiolase_acyl_enz_int_AS"/>
</dbReference>
<evidence type="ECO:0000256" key="3">
    <source>
        <dbReference type="ARBA" id="ARBA00022679"/>
    </source>
</evidence>
<dbReference type="PANTHER" id="PTHR18919">
    <property type="entry name" value="ACETYL-COA C-ACYLTRANSFERASE"/>
    <property type="match status" value="1"/>
</dbReference>
<evidence type="ECO:0000256" key="6">
    <source>
        <dbReference type="ARBA" id="ARBA00040529"/>
    </source>
</evidence>
<dbReference type="PROSITE" id="PS00737">
    <property type="entry name" value="THIOLASE_2"/>
    <property type="match status" value="1"/>
</dbReference>
<dbReference type="PROSITE" id="PS00099">
    <property type="entry name" value="THIOLASE_3"/>
    <property type="match status" value="1"/>
</dbReference>
<dbReference type="InterPro" id="IPR020616">
    <property type="entry name" value="Thiolase_N"/>
</dbReference>
<gene>
    <name evidence="10" type="ORF">GCM10009765_06330</name>
</gene>
<evidence type="ECO:0000259" key="8">
    <source>
        <dbReference type="Pfam" id="PF00108"/>
    </source>
</evidence>
<accession>A0ABP4RRQ8</accession>
<sequence length="396" mass="40832">MAGSVIVAGARTPMGRLLGSLKDFSGAELGGIAIKAALERSGIGPEAVQYVIMGQVLQAGAGQIPSRQAAVAAGIPMTVPSLTINKVCLSGLDAIALADQLIRAGEFDIVVAGGMESMTNAPHLLPKSRSGYKYGAIEMVDAMAYDGLTDAFDHIPMGESTDRYNEKLGIKREDQDAFAARSHQRAARAQKDGLFEAEITPVSIPQRKGDPIVFAVDEGIRADTTVDGLARLRPAFGKEGTITAGTASQISDGACAVVVVSKAKAQELGLEWIAEIGAHGNVAGPDNSLQSQPSNAIKHALSKEGLSVCDLDLIEINEAFAAVGLQSMADLEVDEEKVNVNGGAIALGHPIGMSGARLALHLALELRRRGGGVGAAALCGGGGQGDALILRVPSKK</sequence>
<comment type="similarity">
    <text evidence="1 7">Belongs to the thiolase-like superfamily. Thiolase family.</text>
</comment>
<feature type="domain" description="Thiolase C-terminal" evidence="9">
    <location>
        <begin position="271"/>
        <end position="391"/>
    </location>
</feature>
<dbReference type="EMBL" id="BAAANY010000002">
    <property type="protein sequence ID" value="GAA1659701.1"/>
    <property type="molecule type" value="Genomic_DNA"/>
</dbReference>
<dbReference type="InterPro" id="IPR020617">
    <property type="entry name" value="Thiolase_C"/>
</dbReference>
<dbReference type="InterPro" id="IPR020610">
    <property type="entry name" value="Thiolase_AS"/>
</dbReference>
<dbReference type="CDD" id="cd00751">
    <property type="entry name" value="thiolase"/>
    <property type="match status" value="1"/>
</dbReference>
<dbReference type="Gene3D" id="3.40.47.10">
    <property type="match status" value="2"/>
</dbReference>
<keyword evidence="3 7" id="KW-0808">Transferase</keyword>
<dbReference type="SUPFAM" id="SSF53901">
    <property type="entry name" value="Thiolase-like"/>
    <property type="match status" value="2"/>
</dbReference>
<evidence type="ECO:0000256" key="2">
    <source>
        <dbReference type="ARBA" id="ARBA00012705"/>
    </source>
</evidence>
<dbReference type="InterPro" id="IPR020613">
    <property type="entry name" value="Thiolase_CS"/>
</dbReference>
<keyword evidence="4 7" id="KW-0012">Acyltransferase</keyword>
<evidence type="ECO:0000256" key="5">
    <source>
        <dbReference type="ARBA" id="ARBA00030755"/>
    </source>
</evidence>
<dbReference type="PANTHER" id="PTHR18919:SF107">
    <property type="entry name" value="ACETYL-COA ACETYLTRANSFERASE, CYTOSOLIC"/>
    <property type="match status" value="1"/>
</dbReference>
<dbReference type="InterPro" id="IPR016039">
    <property type="entry name" value="Thiolase-like"/>
</dbReference>
<reference evidence="11" key="1">
    <citation type="journal article" date="2019" name="Int. J. Syst. Evol. Microbiol.">
        <title>The Global Catalogue of Microorganisms (GCM) 10K type strain sequencing project: providing services to taxonomists for standard genome sequencing and annotation.</title>
        <authorList>
            <consortium name="The Broad Institute Genomics Platform"/>
            <consortium name="The Broad Institute Genome Sequencing Center for Infectious Disease"/>
            <person name="Wu L."/>
            <person name="Ma J."/>
        </authorList>
    </citation>
    <scope>NUCLEOTIDE SEQUENCE [LARGE SCALE GENOMIC DNA]</scope>
    <source>
        <strain evidence="11">JCM 14718</strain>
    </source>
</reference>
<proteinExistence type="inferred from homology"/>
<keyword evidence="11" id="KW-1185">Reference proteome</keyword>
<evidence type="ECO:0000256" key="7">
    <source>
        <dbReference type="RuleBase" id="RU003557"/>
    </source>
</evidence>
<evidence type="ECO:0000313" key="11">
    <source>
        <dbReference type="Proteomes" id="UP001500618"/>
    </source>
</evidence>
<dbReference type="RefSeq" id="WP_344306943.1">
    <property type="nucleotide sequence ID" value="NZ_BAAANY010000002.1"/>
</dbReference>
<protein>
    <recommendedName>
        <fullName evidence="6">Probable acetyl-CoA acetyltransferase</fullName>
        <ecNumber evidence="2">2.3.1.9</ecNumber>
    </recommendedName>
    <alternativeName>
        <fullName evidence="5">Acetoacetyl-CoA thiolase</fullName>
    </alternativeName>
</protein>
<feature type="domain" description="Thiolase N-terminal" evidence="8">
    <location>
        <begin position="5"/>
        <end position="262"/>
    </location>
</feature>
<organism evidence="10 11">
    <name type="scientific">Fodinicola feengrottensis</name>
    <dbReference type="NCBI Taxonomy" id="435914"/>
    <lineage>
        <taxon>Bacteria</taxon>
        <taxon>Bacillati</taxon>
        <taxon>Actinomycetota</taxon>
        <taxon>Actinomycetes</taxon>
        <taxon>Mycobacteriales</taxon>
        <taxon>Fodinicola</taxon>
    </lineage>
</organism>
<dbReference type="PIRSF" id="PIRSF000429">
    <property type="entry name" value="Ac-CoA_Ac_transf"/>
    <property type="match status" value="1"/>
</dbReference>
<evidence type="ECO:0000256" key="1">
    <source>
        <dbReference type="ARBA" id="ARBA00010982"/>
    </source>
</evidence>
<dbReference type="InterPro" id="IPR002155">
    <property type="entry name" value="Thiolase"/>
</dbReference>
<dbReference type="Pfam" id="PF00108">
    <property type="entry name" value="Thiolase_N"/>
    <property type="match status" value="1"/>
</dbReference>
<comment type="caution">
    <text evidence="10">The sequence shown here is derived from an EMBL/GenBank/DDBJ whole genome shotgun (WGS) entry which is preliminary data.</text>
</comment>
<evidence type="ECO:0000313" key="10">
    <source>
        <dbReference type="EMBL" id="GAA1659701.1"/>
    </source>
</evidence>
<dbReference type="Pfam" id="PF02803">
    <property type="entry name" value="Thiolase_C"/>
    <property type="match status" value="1"/>
</dbReference>
<name>A0ABP4RRQ8_9ACTN</name>
<dbReference type="NCBIfam" id="TIGR01930">
    <property type="entry name" value="AcCoA-C-Actrans"/>
    <property type="match status" value="1"/>
</dbReference>
<dbReference type="PROSITE" id="PS00098">
    <property type="entry name" value="THIOLASE_1"/>
    <property type="match status" value="1"/>
</dbReference>
<dbReference type="EC" id="2.3.1.9" evidence="2"/>